<organism evidence="1 2">
    <name type="scientific">Hyalomma asiaticum</name>
    <name type="common">Tick</name>
    <dbReference type="NCBI Taxonomy" id="266040"/>
    <lineage>
        <taxon>Eukaryota</taxon>
        <taxon>Metazoa</taxon>
        <taxon>Ecdysozoa</taxon>
        <taxon>Arthropoda</taxon>
        <taxon>Chelicerata</taxon>
        <taxon>Arachnida</taxon>
        <taxon>Acari</taxon>
        <taxon>Parasitiformes</taxon>
        <taxon>Ixodida</taxon>
        <taxon>Ixodoidea</taxon>
        <taxon>Ixodidae</taxon>
        <taxon>Hyalomminae</taxon>
        <taxon>Hyalomma</taxon>
    </lineage>
</organism>
<accession>A0ACB7SAE9</accession>
<dbReference type="Proteomes" id="UP000821845">
    <property type="component" value="Chromosome 5"/>
</dbReference>
<proteinExistence type="predicted"/>
<comment type="caution">
    <text evidence="1">The sequence shown here is derived from an EMBL/GenBank/DDBJ whole genome shotgun (WGS) entry which is preliminary data.</text>
</comment>
<name>A0ACB7SAE9_HYAAI</name>
<protein>
    <submittedName>
        <fullName evidence="1">Uncharacterized protein</fullName>
    </submittedName>
</protein>
<reference evidence="1" key="1">
    <citation type="submission" date="2020-05" db="EMBL/GenBank/DDBJ databases">
        <title>Large-scale comparative analyses of tick genomes elucidate their genetic diversity and vector capacities.</title>
        <authorList>
            <person name="Jia N."/>
            <person name="Wang J."/>
            <person name="Shi W."/>
            <person name="Du L."/>
            <person name="Sun Y."/>
            <person name="Zhan W."/>
            <person name="Jiang J."/>
            <person name="Wang Q."/>
            <person name="Zhang B."/>
            <person name="Ji P."/>
            <person name="Sakyi L.B."/>
            <person name="Cui X."/>
            <person name="Yuan T."/>
            <person name="Jiang B."/>
            <person name="Yang W."/>
            <person name="Lam T.T.-Y."/>
            <person name="Chang Q."/>
            <person name="Ding S."/>
            <person name="Wang X."/>
            <person name="Zhu J."/>
            <person name="Ruan X."/>
            <person name="Zhao L."/>
            <person name="Wei J."/>
            <person name="Que T."/>
            <person name="Du C."/>
            <person name="Cheng J."/>
            <person name="Dai P."/>
            <person name="Han X."/>
            <person name="Huang E."/>
            <person name="Gao Y."/>
            <person name="Liu J."/>
            <person name="Shao H."/>
            <person name="Ye R."/>
            <person name="Li L."/>
            <person name="Wei W."/>
            <person name="Wang X."/>
            <person name="Wang C."/>
            <person name="Yang T."/>
            <person name="Huo Q."/>
            <person name="Li W."/>
            <person name="Guo W."/>
            <person name="Chen H."/>
            <person name="Zhou L."/>
            <person name="Ni X."/>
            <person name="Tian J."/>
            <person name="Zhou Y."/>
            <person name="Sheng Y."/>
            <person name="Liu T."/>
            <person name="Pan Y."/>
            <person name="Xia L."/>
            <person name="Li J."/>
            <person name="Zhao F."/>
            <person name="Cao W."/>
        </authorList>
    </citation>
    <scope>NUCLEOTIDE SEQUENCE</scope>
    <source>
        <strain evidence="1">Hyas-2018</strain>
    </source>
</reference>
<evidence type="ECO:0000313" key="2">
    <source>
        <dbReference type="Proteomes" id="UP000821845"/>
    </source>
</evidence>
<dbReference type="EMBL" id="CM023485">
    <property type="protein sequence ID" value="KAH6931062.1"/>
    <property type="molecule type" value="Genomic_DNA"/>
</dbReference>
<gene>
    <name evidence="1" type="ORF">HPB50_022001</name>
</gene>
<keyword evidence="2" id="KW-1185">Reference proteome</keyword>
<sequence length="175" mass="19097">MIRQLFASTIDYALATAKLAARIAQVHIDEDSQFSLGSDHNRIRLSFSRGGFRTGRRSPPPSRGMCLPSKSVERVAEDFENCPQRRKCLEASESLGGLQWQHQAQIEELQKRLAAAEAKQAQIVSPSPLPAAEAMESETGAPATDAVAALEGRRTPLRSVWTAASPSSKTKSRRP</sequence>
<evidence type="ECO:0000313" key="1">
    <source>
        <dbReference type="EMBL" id="KAH6931062.1"/>
    </source>
</evidence>